<feature type="region of interest" description="Disordered" evidence="1">
    <location>
        <begin position="49"/>
        <end position="107"/>
    </location>
</feature>
<dbReference type="VEuPathDB" id="VectorBase:ADIR002241"/>
<evidence type="ECO:0000313" key="2">
    <source>
        <dbReference type="EnsemblMetazoa" id="ADIR002241-PA"/>
    </source>
</evidence>
<feature type="compositionally biased region" description="Polar residues" evidence="1">
    <location>
        <begin position="51"/>
        <end position="66"/>
    </location>
</feature>
<evidence type="ECO:0000256" key="1">
    <source>
        <dbReference type="SAM" id="MobiDB-lite"/>
    </source>
</evidence>
<sequence length="107" mass="11722">MVFSCVSSEGDVMPPHFFEQGLRLNADGYISMLDIVVKPWITRVANGRPNGATSWAISGRSVSSSPAHHRDTQYTHAPSDSQSRSNHGPIRNHYEYGTLRAGANPPD</sequence>
<dbReference type="STRING" id="7168.A0A182N3M9"/>
<dbReference type="Proteomes" id="UP000075884">
    <property type="component" value="Unassembled WGS sequence"/>
</dbReference>
<proteinExistence type="predicted"/>
<dbReference type="AlphaFoldDB" id="A0A182N3M9"/>
<reference evidence="2" key="2">
    <citation type="submission" date="2020-05" db="UniProtKB">
        <authorList>
            <consortium name="EnsemblMetazoa"/>
        </authorList>
    </citation>
    <scope>IDENTIFICATION</scope>
    <source>
        <strain evidence="2">WRAIR2</strain>
    </source>
</reference>
<feature type="compositionally biased region" description="Polar residues" evidence="1">
    <location>
        <begin position="74"/>
        <end position="86"/>
    </location>
</feature>
<name>A0A182N3M9_9DIPT</name>
<organism evidence="2 3">
    <name type="scientific">Anopheles dirus</name>
    <dbReference type="NCBI Taxonomy" id="7168"/>
    <lineage>
        <taxon>Eukaryota</taxon>
        <taxon>Metazoa</taxon>
        <taxon>Ecdysozoa</taxon>
        <taxon>Arthropoda</taxon>
        <taxon>Hexapoda</taxon>
        <taxon>Insecta</taxon>
        <taxon>Pterygota</taxon>
        <taxon>Neoptera</taxon>
        <taxon>Endopterygota</taxon>
        <taxon>Diptera</taxon>
        <taxon>Nematocera</taxon>
        <taxon>Culicoidea</taxon>
        <taxon>Culicidae</taxon>
        <taxon>Anophelinae</taxon>
        <taxon>Anopheles</taxon>
    </lineage>
</organism>
<keyword evidence="3" id="KW-1185">Reference proteome</keyword>
<evidence type="ECO:0000313" key="3">
    <source>
        <dbReference type="Proteomes" id="UP000075884"/>
    </source>
</evidence>
<reference evidence="3" key="1">
    <citation type="submission" date="2013-03" db="EMBL/GenBank/DDBJ databases">
        <title>The Genome Sequence of Anopheles dirus WRAIR2.</title>
        <authorList>
            <consortium name="The Broad Institute Genomics Platform"/>
            <person name="Neafsey D.E."/>
            <person name="Walton C."/>
            <person name="Walker B."/>
            <person name="Young S.K."/>
            <person name="Zeng Q."/>
            <person name="Gargeya S."/>
            <person name="Fitzgerald M."/>
            <person name="Haas B."/>
            <person name="Abouelleil A."/>
            <person name="Allen A.W."/>
            <person name="Alvarado L."/>
            <person name="Arachchi H.M."/>
            <person name="Berlin A.M."/>
            <person name="Chapman S.B."/>
            <person name="Gainer-Dewar J."/>
            <person name="Goldberg J."/>
            <person name="Griggs A."/>
            <person name="Gujja S."/>
            <person name="Hansen M."/>
            <person name="Howarth C."/>
            <person name="Imamovic A."/>
            <person name="Ireland A."/>
            <person name="Larimer J."/>
            <person name="McCowan C."/>
            <person name="Murphy C."/>
            <person name="Pearson M."/>
            <person name="Poon T.W."/>
            <person name="Priest M."/>
            <person name="Roberts A."/>
            <person name="Saif S."/>
            <person name="Shea T."/>
            <person name="Sisk P."/>
            <person name="Sykes S."/>
            <person name="Wortman J."/>
            <person name="Nusbaum C."/>
            <person name="Birren B."/>
        </authorList>
    </citation>
    <scope>NUCLEOTIDE SEQUENCE [LARGE SCALE GENOMIC DNA]</scope>
    <source>
        <strain evidence="3">WRAIR2</strain>
    </source>
</reference>
<protein>
    <submittedName>
        <fullName evidence="2">Uncharacterized protein</fullName>
    </submittedName>
</protein>
<dbReference type="EnsemblMetazoa" id="ADIR002241-RA">
    <property type="protein sequence ID" value="ADIR002241-PA"/>
    <property type="gene ID" value="ADIR002241"/>
</dbReference>
<accession>A0A182N3M9</accession>